<evidence type="ECO:0000259" key="7">
    <source>
        <dbReference type="PROSITE" id="PS50842"/>
    </source>
</evidence>
<dbReference type="InterPro" id="IPR051477">
    <property type="entry name" value="Expansin_CellWall"/>
</dbReference>
<protein>
    <recommendedName>
        <fullName evidence="7">Expansin-like EG45 domain-containing protein</fullName>
    </recommendedName>
</protein>
<dbReference type="CDD" id="cd22271">
    <property type="entry name" value="DPBB_EXP_N-like"/>
    <property type="match status" value="1"/>
</dbReference>
<feature type="domain" description="Expansin-like EG45" evidence="7">
    <location>
        <begin position="44"/>
        <end position="147"/>
    </location>
</feature>
<feature type="transmembrane region" description="Helical" evidence="5">
    <location>
        <begin position="267"/>
        <end position="285"/>
    </location>
</feature>
<dbReference type="AlphaFoldDB" id="A0AAN7TV17"/>
<dbReference type="SUPFAM" id="SSF49590">
    <property type="entry name" value="PHL pollen allergen"/>
    <property type="match status" value="1"/>
</dbReference>
<evidence type="ECO:0000256" key="5">
    <source>
        <dbReference type="SAM" id="Phobius"/>
    </source>
</evidence>
<dbReference type="Gene3D" id="2.40.40.10">
    <property type="entry name" value="RlpA-like domain"/>
    <property type="match status" value="1"/>
</dbReference>
<evidence type="ECO:0000256" key="4">
    <source>
        <dbReference type="ARBA" id="ARBA00023180"/>
    </source>
</evidence>
<keyword evidence="2 6" id="KW-0732">Signal</keyword>
<keyword evidence="3" id="KW-1015">Disulfide bond</keyword>
<dbReference type="Proteomes" id="UP001344447">
    <property type="component" value="Unassembled WGS sequence"/>
</dbReference>
<keyword evidence="5" id="KW-0472">Membrane</keyword>
<organism evidence="8 9">
    <name type="scientific">Dictyostelium firmibasis</name>
    <dbReference type="NCBI Taxonomy" id="79012"/>
    <lineage>
        <taxon>Eukaryota</taxon>
        <taxon>Amoebozoa</taxon>
        <taxon>Evosea</taxon>
        <taxon>Eumycetozoa</taxon>
        <taxon>Dictyostelia</taxon>
        <taxon>Dictyosteliales</taxon>
        <taxon>Dictyosteliaceae</taxon>
        <taxon>Dictyostelium</taxon>
    </lineage>
</organism>
<evidence type="ECO:0000313" key="8">
    <source>
        <dbReference type="EMBL" id="KAK5576581.1"/>
    </source>
</evidence>
<sequence length="291" mass="32463">MKIFFYLIVLLISLFNDILNADECPFAQIPIKTLSATWYNDPDHGACGYEVLTGPLGPGNRLIAALGTKLFQKGASCGQCYEVTSPFNNKTITIMATDSCHDKGNCQADNHFDLYTDAFDLLGSPTGEISGQSGLSYIKVPCPTYGNLKIMMKDGSNQFWTSFLVFNSRILIKQVSIKLSNSQQFVDLTRQEQGNYWPSPNMAPGEFEIRIESIGGEFIYVKIPSIQSRKIYDSGNQFSADGCVGNKYDQYAPYQIVSISNSLLPPSLYIIFLISLFFLILNNIFSNKVYK</sequence>
<evidence type="ECO:0000256" key="6">
    <source>
        <dbReference type="SAM" id="SignalP"/>
    </source>
</evidence>
<comment type="caution">
    <text evidence="8">The sequence shown here is derived from an EMBL/GenBank/DDBJ whole genome shotgun (WGS) entry which is preliminary data.</text>
</comment>
<gene>
    <name evidence="8" type="ORF">RB653_007725</name>
</gene>
<dbReference type="SMART" id="SM00837">
    <property type="entry name" value="DPBB_1"/>
    <property type="match status" value="1"/>
</dbReference>
<reference evidence="8 9" key="1">
    <citation type="submission" date="2023-11" db="EMBL/GenBank/DDBJ databases">
        <title>Dfirmibasis_genome.</title>
        <authorList>
            <person name="Edelbroek B."/>
            <person name="Kjellin J."/>
            <person name="Jerlstrom-Hultqvist J."/>
            <person name="Soderbom F."/>
        </authorList>
    </citation>
    <scope>NUCLEOTIDE SEQUENCE [LARGE SCALE GENOMIC DNA]</scope>
    <source>
        <strain evidence="8 9">TNS-C-14</strain>
    </source>
</reference>
<evidence type="ECO:0000256" key="2">
    <source>
        <dbReference type="ARBA" id="ARBA00022729"/>
    </source>
</evidence>
<keyword evidence="9" id="KW-1185">Reference proteome</keyword>
<accession>A0AAN7TV17</accession>
<feature type="chain" id="PRO_5042886333" description="Expansin-like EG45 domain-containing protein" evidence="6">
    <location>
        <begin position="22"/>
        <end position="291"/>
    </location>
</feature>
<dbReference type="PANTHER" id="PTHR31836">
    <property type="match status" value="1"/>
</dbReference>
<evidence type="ECO:0000256" key="1">
    <source>
        <dbReference type="ARBA" id="ARBA00005392"/>
    </source>
</evidence>
<dbReference type="SUPFAM" id="SSF50685">
    <property type="entry name" value="Barwin-like endoglucanases"/>
    <property type="match status" value="1"/>
</dbReference>
<dbReference type="PANTHER" id="PTHR31836:SF2">
    <property type="entry name" value="EXPANSIN-LIKE PROTEIN 3-RELATED"/>
    <property type="match status" value="1"/>
</dbReference>
<evidence type="ECO:0000313" key="9">
    <source>
        <dbReference type="Proteomes" id="UP001344447"/>
    </source>
</evidence>
<evidence type="ECO:0000256" key="3">
    <source>
        <dbReference type="ARBA" id="ARBA00023157"/>
    </source>
</evidence>
<keyword evidence="5" id="KW-1133">Transmembrane helix</keyword>
<comment type="similarity">
    <text evidence="1">Belongs to the expansin family. Expansin A subfamily.</text>
</comment>
<dbReference type="PROSITE" id="PS50842">
    <property type="entry name" value="EXPANSIN_EG45"/>
    <property type="match status" value="1"/>
</dbReference>
<dbReference type="InterPro" id="IPR007112">
    <property type="entry name" value="Expansin/allergen_DPBB_dom"/>
</dbReference>
<feature type="signal peptide" evidence="6">
    <location>
        <begin position="1"/>
        <end position="21"/>
    </location>
</feature>
<name>A0AAN7TV17_9MYCE</name>
<keyword evidence="4" id="KW-0325">Glycoprotein</keyword>
<dbReference type="InterPro" id="IPR036908">
    <property type="entry name" value="RlpA-like_sf"/>
</dbReference>
<proteinExistence type="inferred from homology"/>
<dbReference type="InterPro" id="IPR036749">
    <property type="entry name" value="Expansin_CBD_sf"/>
</dbReference>
<dbReference type="EMBL" id="JAVFKY010000005">
    <property type="protein sequence ID" value="KAK5576581.1"/>
    <property type="molecule type" value="Genomic_DNA"/>
</dbReference>
<dbReference type="Gene3D" id="2.60.40.760">
    <property type="entry name" value="Expansin, cellulose-binding-like domain"/>
    <property type="match status" value="1"/>
</dbReference>
<keyword evidence="5" id="KW-0812">Transmembrane</keyword>